<sequence>MKIYSVHDKEFAEYGKVLTGIDCTELVQAMQETPAPDEVIYVPSDAKLEKLPVFRALTEQGFGGIPIQLGYCNGRNNTLNALEYHRSSEINVACTDLILLLGREQDIEPDGRYDTAKVMAFRVPAGTVIEVYATSLHYAPCGIDGAKFRCVVVLPRGTNLDLEHKPTGEGEDRLLFARNKWLVAHPDAKIEGAFNGLYGENLTV</sequence>
<organism evidence="1 2">
    <name type="scientific">Candidatus Caccousia avicola</name>
    <dbReference type="NCBI Taxonomy" id="2840721"/>
    <lineage>
        <taxon>Bacteria</taxon>
        <taxon>Bacillati</taxon>
        <taxon>Bacillota</taxon>
        <taxon>Clostridia</taxon>
        <taxon>Eubacteriales</taxon>
        <taxon>Oscillospiraceae</taxon>
        <taxon>Oscillospiraceae incertae sedis</taxon>
        <taxon>Candidatus Caccousia</taxon>
    </lineage>
</organism>
<reference evidence="1" key="1">
    <citation type="submission" date="2020-10" db="EMBL/GenBank/DDBJ databases">
        <authorList>
            <person name="Gilroy R."/>
        </authorList>
    </citation>
    <scope>NUCLEOTIDE SEQUENCE</scope>
    <source>
        <strain evidence="1">ChiSxjej1B13-7958</strain>
    </source>
</reference>
<dbReference type="AlphaFoldDB" id="A0A9D1DG18"/>
<proteinExistence type="predicted"/>
<evidence type="ECO:0000313" key="2">
    <source>
        <dbReference type="Proteomes" id="UP000824242"/>
    </source>
</evidence>
<reference evidence="1" key="2">
    <citation type="journal article" date="2021" name="PeerJ">
        <title>Extensive microbial diversity within the chicken gut microbiome revealed by metagenomics and culture.</title>
        <authorList>
            <person name="Gilroy R."/>
            <person name="Ravi A."/>
            <person name="Getino M."/>
            <person name="Pursley I."/>
            <person name="Horton D.L."/>
            <person name="Alikhan N.F."/>
            <person name="Baker D."/>
            <person name="Gharbi K."/>
            <person name="Hall N."/>
            <person name="Watson M."/>
            <person name="Adriaenssens E.M."/>
            <person name="Foster-Nyarko E."/>
            <person name="Jarju S."/>
            <person name="Secka A."/>
            <person name="Antonio M."/>
            <person name="Oren A."/>
            <person name="Chaudhuri R.R."/>
            <person name="La Ragione R."/>
            <person name="Hildebrand F."/>
            <person name="Pallen M.J."/>
        </authorList>
    </citation>
    <scope>NUCLEOTIDE SEQUENCE</scope>
    <source>
        <strain evidence="1">ChiSxjej1B13-7958</strain>
    </source>
</reference>
<protein>
    <submittedName>
        <fullName evidence="1">DUF4867 family protein</fullName>
    </submittedName>
</protein>
<dbReference type="EMBL" id="DVGZ01000121">
    <property type="protein sequence ID" value="HIR48209.1"/>
    <property type="molecule type" value="Genomic_DNA"/>
</dbReference>
<dbReference type="Proteomes" id="UP000824242">
    <property type="component" value="Unassembled WGS sequence"/>
</dbReference>
<dbReference type="InterPro" id="IPR032358">
    <property type="entry name" value="DUF4867"/>
</dbReference>
<comment type="caution">
    <text evidence="1">The sequence shown here is derived from an EMBL/GenBank/DDBJ whole genome shotgun (WGS) entry which is preliminary data.</text>
</comment>
<accession>A0A9D1DG18</accession>
<name>A0A9D1DG18_9FIRM</name>
<gene>
    <name evidence="1" type="ORF">IAB89_11255</name>
</gene>
<evidence type="ECO:0000313" key="1">
    <source>
        <dbReference type="EMBL" id="HIR48209.1"/>
    </source>
</evidence>
<dbReference type="Pfam" id="PF16161">
    <property type="entry name" value="DUF4867"/>
    <property type="match status" value="1"/>
</dbReference>